<feature type="transmembrane region" description="Helical" evidence="15">
    <location>
        <begin position="353"/>
        <end position="373"/>
    </location>
</feature>
<dbReference type="Pfam" id="PF00122">
    <property type="entry name" value="E1-E2_ATPase"/>
    <property type="match status" value="1"/>
</dbReference>
<keyword evidence="9 15" id="KW-0067">ATP-binding</keyword>
<evidence type="ECO:0000313" key="17">
    <source>
        <dbReference type="EMBL" id="MBB3064231.1"/>
    </source>
</evidence>
<gene>
    <name evidence="17" type="ORF">FHR98_000496</name>
</gene>
<dbReference type="Gene3D" id="3.40.1110.10">
    <property type="entry name" value="Calcium-transporting ATPase, cytoplasmic domain N"/>
    <property type="match status" value="1"/>
</dbReference>
<feature type="transmembrane region" description="Helical" evidence="15">
    <location>
        <begin position="106"/>
        <end position="129"/>
    </location>
</feature>
<dbReference type="EMBL" id="JACHXA010000001">
    <property type="protein sequence ID" value="MBB3064231.1"/>
    <property type="molecule type" value="Genomic_DNA"/>
</dbReference>
<feature type="transmembrane region" description="Helical" evidence="15">
    <location>
        <begin position="678"/>
        <end position="697"/>
    </location>
</feature>
<reference evidence="17 18" key="1">
    <citation type="submission" date="2020-08" db="EMBL/GenBank/DDBJ databases">
        <title>Genomic Encyclopedia of Type Strains, Phase III (KMG-III): the genomes of soil and plant-associated and newly described type strains.</title>
        <authorList>
            <person name="Whitman W."/>
        </authorList>
    </citation>
    <scope>NUCLEOTIDE SEQUENCE [LARGE SCALE GENOMIC DNA]</scope>
    <source>
        <strain evidence="17 18">CECT 8803</strain>
    </source>
</reference>
<evidence type="ECO:0000256" key="15">
    <source>
        <dbReference type="RuleBase" id="RU362081"/>
    </source>
</evidence>
<dbReference type="InterPro" id="IPR023299">
    <property type="entry name" value="ATPase_P-typ_cyto_dom_N"/>
</dbReference>
<dbReference type="SUPFAM" id="SSF81665">
    <property type="entry name" value="Calcium ATPase, transmembrane domain M"/>
    <property type="match status" value="1"/>
</dbReference>
<evidence type="ECO:0000313" key="18">
    <source>
        <dbReference type="Proteomes" id="UP000581135"/>
    </source>
</evidence>
<dbReference type="PANTHER" id="PTHR43520:SF5">
    <property type="entry name" value="CATION-TRANSPORTING P-TYPE ATPASE-RELATED"/>
    <property type="match status" value="1"/>
</dbReference>
<keyword evidence="6 15" id="KW-0812">Transmembrane</keyword>
<comment type="caution">
    <text evidence="17">The sequence shown here is derived from an EMBL/GenBank/DDBJ whole genome shotgun (WGS) entry which is preliminary data.</text>
</comment>
<evidence type="ECO:0000256" key="10">
    <source>
        <dbReference type="ARBA" id="ARBA00022842"/>
    </source>
</evidence>
<dbReference type="NCBIfam" id="TIGR01525">
    <property type="entry name" value="ATPase-IB_hvy"/>
    <property type="match status" value="1"/>
</dbReference>
<keyword evidence="7 15" id="KW-0479">Metal-binding</keyword>
<feature type="transmembrane region" description="Helical" evidence="15">
    <location>
        <begin position="141"/>
        <end position="163"/>
    </location>
</feature>
<keyword evidence="13" id="KW-0406">Ion transport</keyword>
<evidence type="ECO:0000256" key="1">
    <source>
        <dbReference type="ARBA" id="ARBA00004651"/>
    </source>
</evidence>
<dbReference type="PROSITE" id="PS01047">
    <property type="entry name" value="HMA_1"/>
    <property type="match status" value="1"/>
</dbReference>
<evidence type="ECO:0000256" key="3">
    <source>
        <dbReference type="ARBA" id="ARBA00022448"/>
    </source>
</evidence>
<dbReference type="NCBIfam" id="TIGR01494">
    <property type="entry name" value="ATPase_P-type"/>
    <property type="match status" value="1"/>
</dbReference>
<dbReference type="InterPro" id="IPR006121">
    <property type="entry name" value="HMA_dom"/>
</dbReference>
<evidence type="ECO:0000256" key="6">
    <source>
        <dbReference type="ARBA" id="ARBA00022692"/>
    </source>
</evidence>
<feature type="transmembrane region" description="Helical" evidence="15">
    <location>
        <begin position="385"/>
        <end position="408"/>
    </location>
</feature>
<dbReference type="NCBIfam" id="TIGR01512">
    <property type="entry name" value="ATPase-IB2_Cd"/>
    <property type="match status" value="1"/>
</dbReference>
<feature type="transmembrane region" description="Helical" evidence="15">
    <location>
        <begin position="703"/>
        <end position="722"/>
    </location>
</feature>
<dbReference type="InterPro" id="IPR027256">
    <property type="entry name" value="P-typ_ATPase_IB"/>
</dbReference>
<dbReference type="PROSITE" id="PS00154">
    <property type="entry name" value="ATPASE_E1_E2"/>
    <property type="match status" value="1"/>
</dbReference>
<dbReference type="Gene3D" id="3.30.70.100">
    <property type="match status" value="1"/>
</dbReference>
<dbReference type="Pfam" id="PF00702">
    <property type="entry name" value="Hydrolase"/>
    <property type="match status" value="1"/>
</dbReference>
<dbReference type="GO" id="GO:0016887">
    <property type="term" value="F:ATP hydrolysis activity"/>
    <property type="evidence" value="ECO:0007669"/>
    <property type="project" value="InterPro"/>
</dbReference>
<organism evidence="17 18">
    <name type="scientific">Limibacillus halophilus</name>
    <dbReference type="NCBI Taxonomy" id="1579333"/>
    <lineage>
        <taxon>Bacteria</taxon>
        <taxon>Pseudomonadati</taxon>
        <taxon>Pseudomonadota</taxon>
        <taxon>Alphaproteobacteria</taxon>
        <taxon>Rhodospirillales</taxon>
        <taxon>Rhodovibrionaceae</taxon>
        <taxon>Limibacillus</taxon>
    </lineage>
</organism>
<dbReference type="SUPFAM" id="SSF81653">
    <property type="entry name" value="Calcium ATPase, transduction domain A"/>
    <property type="match status" value="1"/>
</dbReference>
<dbReference type="InterPro" id="IPR001757">
    <property type="entry name" value="P_typ_ATPase"/>
</dbReference>
<evidence type="ECO:0000256" key="13">
    <source>
        <dbReference type="ARBA" id="ARBA00023065"/>
    </source>
</evidence>
<proteinExistence type="inferred from homology"/>
<dbReference type="CDD" id="cd00371">
    <property type="entry name" value="HMA"/>
    <property type="match status" value="1"/>
</dbReference>
<sequence length="749" mass="79559">MTQGEGGPPLSDELRLSSYDLGGGLLQTDLSVPGIHCAACIRAVEGGLKALEGVENARVNLSTKRVSIKWRGNNVPPFIETLRQTGYAAHLYEDRKEDEDKTLTHLIRALAVAGFGAMNIMLLSVSIWSGADTATRQSFHWVSAFIALPVLAYSGQVFFRSAWTALKARRTNMDVPITIGVSLAFGLSFYDTLTGGKHAYFDASVTLLFFLLIGRTLDHMMREKARVAVRGLMRLAPRGATVLLSDGSQEYRPISEIAPGMRLRINPGDRVGLDSRVVEGRSDIDASIATGESMALPVERGSYLKAGMVNLTGALTVEVTARAEDSFLAEMLRLMEVAEGGAARYRRIADRAAAAYSPLVHSAALLTFLGWMLTSGDWHNAVSVAISVLIITCPCALGLAVPIVQVVAARRLFDGGVLAKDGTALERLAGIDTVIFDKTGTLTLGRPALLTPEAYRPEVLGKAGAIAERSSHPLAKAIAAATSPAQRFGYAPQNVTETPGLGMEASLLGHTYRLGRAEWALTACADATLFGRTVLSEDGRLIATFAFQDRLRPGAKDAVMRLQREGLALGILSGDHEESVRAIAEALGIPAYESGMLPKAKLAHIVALTEAGHKVAMIGDGLNDAPALVAAEVSMAPASAADIGRNAAGFVFLHDSLEAVPAALETARRARQLIRQNFLLAILYNSLALPVAVAGYVTPLVAALAMSVSSLLVIVNALRLGASNTTARKKGEPQLVGPRHDLHVVRSTG</sequence>
<keyword evidence="18" id="KW-1185">Reference proteome</keyword>
<comment type="subcellular location">
    <subcellularLocation>
        <location evidence="1">Cell membrane</location>
        <topology evidence="1">Multi-pass membrane protein</topology>
    </subcellularLocation>
</comment>
<evidence type="ECO:0000259" key="16">
    <source>
        <dbReference type="PROSITE" id="PS50846"/>
    </source>
</evidence>
<dbReference type="InterPro" id="IPR023214">
    <property type="entry name" value="HAD_sf"/>
</dbReference>
<dbReference type="PANTHER" id="PTHR43520">
    <property type="entry name" value="ATP7, ISOFORM B"/>
    <property type="match status" value="1"/>
</dbReference>
<evidence type="ECO:0000256" key="14">
    <source>
        <dbReference type="ARBA" id="ARBA00023136"/>
    </source>
</evidence>
<evidence type="ECO:0000256" key="5">
    <source>
        <dbReference type="ARBA" id="ARBA00022553"/>
    </source>
</evidence>
<protein>
    <submittedName>
        <fullName evidence="17">Cu2+-exporting ATPase</fullName>
    </submittedName>
</protein>
<dbReference type="PRINTS" id="PR00943">
    <property type="entry name" value="CUATPASE"/>
</dbReference>
<dbReference type="GO" id="GO:0043682">
    <property type="term" value="F:P-type divalent copper transporter activity"/>
    <property type="evidence" value="ECO:0007669"/>
    <property type="project" value="TreeGrafter"/>
</dbReference>
<evidence type="ECO:0000256" key="11">
    <source>
        <dbReference type="ARBA" id="ARBA00022967"/>
    </source>
</evidence>
<dbReference type="GO" id="GO:0055070">
    <property type="term" value="P:copper ion homeostasis"/>
    <property type="evidence" value="ECO:0007669"/>
    <property type="project" value="TreeGrafter"/>
</dbReference>
<dbReference type="Pfam" id="PF00403">
    <property type="entry name" value="HMA"/>
    <property type="match status" value="1"/>
</dbReference>
<evidence type="ECO:0000256" key="12">
    <source>
        <dbReference type="ARBA" id="ARBA00022989"/>
    </source>
</evidence>
<dbReference type="Gene3D" id="3.40.50.1000">
    <property type="entry name" value="HAD superfamily/HAD-like"/>
    <property type="match status" value="1"/>
</dbReference>
<keyword evidence="10" id="KW-0460">Magnesium</keyword>
<keyword evidence="12 15" id="KW-1133">Transmembrane helix</keyword>
<dbReference type="PROSITE" id="PS01229">
    <property type="entry name" value="COF_2"/>
    <property type="match status" value="1"/>
</dbReference>
<comment type="similarity">
    <text evidence="2 15">Belongs to the cation transport ATPase (P-type) (TC 3.A.3) family. Type IB subfamily.</text>
</comment>
<dbReference type="PROSITE" id="PS50846">
    <property type="entry name" value="HMA_2"/>
    <property type="match status" value="1"/>
</dbReference>
<dbReference type="PRINTS" id="PR00119">
    <property type="entry name" value="CATATPASE"/>
</dbReference>
<dbReference type="SUPFAM" id="SSF56784">
    <property type="entry name" value="HAD-like"/>
    <property type="match status" value="1"/>
</dbReference>
<evidence type="ECO:0000256" key="8">
    <source>
        <dbReference type="ARBA" id="ARBA00022741"/>
    </source>
</evidence>
<dbReference type="InterPro" id="IPR017969">
    <property type="entry name" value="Heavy-metal-associated_CS"/>
</dbReference>
<keyword evidence="4 15" id="KW-1003">Cell membrane</keyword>
<dbReference type="InterPro" id="IPR018303">
    <property type="entry name" value="ATPase_P-typ_P_site"/>
</dbReference>
<dbReference type="Gene3D" id="2.70.150.10">
    <property type="entry name" value="Calcium-transporting ATPase, cytoplasmic transduction domain A"/>
    <property type="match status" value="1"/>
</dbReference>
<dbReference type="RefSeq" id="WP_246377325.1">
    <property type="nucleotide sequence ID" value="NZ_JACHXA010000001.1"/>
</dbReference>
<dbReference type="InterPro" id="IPR036163">
    <property type="entry name" value="HMA_dom_sf"/>
</dbReference>
<feature type="transmembrane region" description="Helical" evidence="15">
    <location>
        <begin position="199"/>
        <end position="217"/>
    </location>
</feature>
<dbReference type="InterPro" id="IPR023298">
    <property type="entry name" value="ATPase_P-typ_TM_dom_sf"/>
</dbReference>
<dbReference type="NCBIfam" id="TIGR01511">
    <property type="entry name" value="ATPase-IB1_Cu"/>
    <property type="match status" value="1"/>
</dbReference>
<dbReference type="InterPro" id="IPR008250">
    <property type="entry name" value="ATPase_P-typ_transduc_dom_A_sf"/>
</dbReference>
<dbReference type="SUPFAM" id="SSF55008">
    <property type="entry name" value="HMA, heavy metal-associated domain"/>
    <property type="match status" value="1"/>
</dbReference>
<keyword evidence="11" id="KW-1278">Translocase</keyword>
<keyword evidence="3" id="KW-0813">Transport</keyword>
<keyword evidence="5" id="KW-0597">Phosphoprotein</keyword>
<dbReference type="InterPro" id="IPR059000">
    <property type="entry name" value="ATPase_P-type_domA"/>
</dbReference>
<keyword evidence="8 15" id="KW-0547">Nucleotide-binding</keyword>
<dbReference type="AlphaFoldDB" id="A0A839SN33"/>
<accession>A0A839SN33</accession>
<dbReference type="GO" id="GO:0005507">
    <property type="term" value="F:copper ion binding"/>
    <property type="evidence" value="ECO:0007669"/>
    <property type="project" value="TreeGrafter"/>
</dbReference>
<keyword evidence="14 15" id="KW-0472">Membrane</keyword>
<evidence type="ECO:0000256" key="9">
    <source>
        <dbReference type="ARBA" id="ARBA00022840"/>
    </source>
</evidence>
<name>A0A839SN33_9PROT</name>
<dbReference type="InterPro" id="IPR036412">
    <property type="entry name" value="HAD-like_sf"/>
</dbReference>
<dbReference type="GO" id="GO:0005886">
    <property type="term" value="C:plasma membrane"/>
    <property type="evidence" value="ECO:0007669"/>
    <property type="project" value="UniProtKB-SubCell"/>
</dbReference>
<feature type="domain" description="HMA" evidence="16">
    <location>
        <begin position="26"/>
        <end position="90"/>
    </location>
</feature>
<evidence type="ECO:0000256" key="2">
    <source>
        <dbReference type="ARBA" id="ARBA00006024"/>
    </source>
</evidence>
<evidence type="ECO:0000256" key="7">
    <source>
        <dbReference type="ARBA" id="ARBA00022723"/>
    </source>
</evidence>
<dbReference type="GO" id="GO:0005524">
    <property type="term" value="F:ATP binding"/>
    <property type="evidence" value="ECO:0007669"/>
    <property type="project" value="UniProtKB-UniRule"/>
</dbReference>
<feature type="transmembrane region" description="Helical" evidence="15">
    <location>
        <begin position="175"/>
        <end position="193"/>
    </location>
</feature>
<dbReference type="Proteomes" id="UP000581135">
    <property type="component" value="Unassembled WGS sequence"/>
</dbReference>
<evidence type="ECO:0000256" key="4">
    <source>
        <dbReference type="ARBA" id="ARBA00022475"/>
    </source>
</evidence>